<dbReference type="KEGG" id="mlb:MLBr01181"/>
<dbReference type="Gene3D" id="1.10.287.1060">
    <property type="entry name" value="ESAT-6-like"/>
    <property type="match status" value="1"/>
</dbReference>
<dbReference type="HOGENOM" id="CLU_171031_0_0_11"/>
<dbReference type="KEGG" id="mlb:MLBr01055"/>
<dbReference type="NCBIfam" id="TIGR03930">
    <property type="entry name" value="WXG100_ESAT6"/>
    <property type="match status" value="1"/>
</dbReference>
<sequence>MTAAHFMTDPQAMRDMARKFDMHAQNVRDESHKMFMSSMDIAGAGWSGTAQLTSHDTMGQINQAFRHIVTLLQDVRDQLGTAADRYEHQEENSRKILSGS</sequence>
<evidence type="ECO:0000313" key="4">
    <source>
        <dbReference type="Proteomes" id="UP000006900"/>
    </source>
</evidence>
<dbReference type="EMBL" id="FM211192">
    <property type="protein sequence ID" value="CAR71150.1"/>
    <property type="molecule type" value="Genomic_DNA"/>
</dbReference>
<dbReference type="SUPFAM" id="SSF140453">
    <property type="entry name" value="EsxAB dimer-like"/>
    <property type="match status" value="1"/>
</dbReference>
<dbReference type="Pfam" id="PF06013">
    <property type="entry name" value="WXG100"/>
    <property type="match status" value="1"/>
</dbReference>
<reference evidence="3 4" key="1">
    <citation type="journal article" date="2009" name="Nat. Genet.">
        <title>Comparative genomic and phylogeographic analysis of Mycobacterium leprae.</title>
        <authorList>
            <person name="Monot M."/>
            <person name="Honore N."/>
            <person name="Garnier T."/>
            <person name="Zidane N."/>
            <person name="Sherafi D."/>
            <person name="Paniz-Mondolfi A."/>
            <person name="Matsuoka M."/>
            <person name="Taylor G.M."/>
            <person name="Donoghue H.D."/>
            <person name="Bouwman A."/>
            <person name="Mays S."/>
            <person name="Watson C."/>
            <person name="Lockwood D."/>
            <person name="Khamispour A."/>
            <person name="Dowlati Y."/>
            <person name="Jianping S."/>
            <person name="Rea T.H."/>
            <person name="Vera-Cabrera L."/>
            <person name="Stefani M.M."/>
            <person name="Banu S."/>
            <person name="Macdonald M."/>
            <person name="Sapkota B.R."/>
            <person name="Spencer J.S."/>
            <person name="Thomas J."/>
            <person name="Harshman K."/>
            <person name="Singh P."/>
            <person name="Busso P."/>
            <person name="Gattiker A."/>
            <person name="Rougemont J."/>
            <person name="Brennan P.J."/>
            <person name="Cole S.T."/>
        </authorList>
    </citation>
    <scope>NUCLEOTIDE SEQUENCE [LARGE SCALE GENOMIC DNA]</scope>
    <source>
        <strain evidence="4">Br4923</strain>
    </source>
</reference>
<name>A0A0G2QAM1_MYCLB</name>
<evidence type="ECO:0000313" key="2">
    <source>
        <dbReference type="EMBL" id="CAR71150.1"/>
    </source>
</evidence>
<evidence type="ECO:0000313" key="3">
    <source>
        <dbReference type="EMBL" id="CAR71276.1"/>
    </source>
</evidence>
<dbReference type="SMR" id="A0A0G2QAM1"/>
<gene>
    <name evidence="2" type="ordered locus">MLBr01055</name>
    <name evidence="3" type="ordered locus">MLBr01181</name>
</gene>
<dbReference type="InterPro" id="IPR036689">
    <property type="entry name" value="ESAT-6-like_sf"/>
</dbReference>
<dbReference type="InterPro" id="IPR010310">
    <property type="entry name" value="T7SS_ESAT-6-like"/>
</dbReference>
<proteinExistence type="inferred from homology"/>
<dbReference type="EMBL" id="FM211192">
    <property type="protein sequence ID" value="CAR71276.1"/>
    <property type="molecule type" value="Genomic_DNA"/>
</dbReference>
<evidence type="ECO:0000256" key="1">
    <source>
        <dbReference type="RuleBase" id="RU362001"/>
    </source>
</evidence>
<dbReference type="AlphaFoldDB" id="A0A0G2QAM1"/>
<accession>A0A0G2QAM1</accession>
<comment type="similarity">
    <text evidence="1">Belongs to the WXG100 family.</text>
</comment>
<dbReference type="Proteomes" id="UP000006900">
    <property type="component" value="Chromosome"/>
</dbReference>
<organism evidence="3 4">
    <name type="scientific">Mycobacterium leprae (strain Br4923)</name>
    <dbReference type="NCBI Taxonomy" id="561304"/>
    <lineage>
        <taxon>Bacteria</taxon>
        <taxon>Bacillati</taxon>
        <taxon>Actinomycetota</taxon>
        <taxon>Actinomycetes</taxon>
        <taxon>Mycobacteriales</taxon>
        <taxon>Mycobacteriaceae</taxon>
        <taxon>Mycobacterium</taxon>
    </lineage>
</organism>
<protein>
    <recommendedName>
        <fullName evidence="1">ESAT-6-like protein</fullName>
    </recommendedName>
</protein>